<evidence type="ECO:0000313" key="2">
    <source>
        <dbReference type="EMBL" id="KAK7308090.1"/>
    </source>
</evidence>
<evidence type="ECO:0000313" key="3">
    <source>
        <dbReference type="Proteomes" id="UP001367508"/>
    </source>
</evidence>
<evidence type="ECO:0000256" key="1">
    <source>
        <dbReference type="SAM" id="Phobius"/>
    </source>
</evidence>
<keyword evidence="1" id="KW-0472">Membrane</keyword>
<feature type="transmembrane region" description="Helical" evidence="1">
    <location>
        <begin position="7"/>
        <end position="28"/>
    </location>
</feature>
<dbReference type="AlphaFoldDB" id="A0AAN9PQD8"/>
<accession>A0AAN9PQD8</accession>
<organism evidence="2 3">
    <name type="scientific">Canavalia gladiata</name>
    <name type="common">Sword bean</name>
    <name type="synonym">Dolichos gladiatus</name>
    <dbReference type="NCBI Taxonomy" id="3824"/>
    <lineage>
        <taxon>Eukaryota</taxon>
        <taxon>Viridiplantae</taxon>
        <taxon>Streptophyta</taxon>
        <taxon>Embryophyta</taxon>
        <taxon>Tracheophyta</taxon>
        <taxon>Spermatophyta</taxon>
        <taxon>Magnoliopsida</taxon>
        <taxon>eudicotyledons</taxon>
        <taxon>Gunneridae</taxon>
        <taxon>Pentapetalae</taxon>
        <taxon>rosids</taxon>
        <taxon>fabids</taxon>
        <taxon>Fabales</taxon>
        <taxon>Fabaceae</taxon>
        <taxon>Papilionoideae</taxon>
        <taxon>50 kb inversion clade</taxon>
        <taxon>NPAAA clade</taxon>
        <taxon>indigoferoid/millettioid clade</taxon>
        <taxon>Phaseoleae</taxon>
        <taxon>Canavalia</taxon>
    </lineage>
</organism>
<sequence length="73" mass="8011">MKKSYSLVVAFNAINYLIIIFLLLSYSLKVEGVRPLKDESVPSFISLIINRAYSGPSHKGRGIDCSTAFASSI</sequence>
<keyword evidence="1" id="KW-1133">Transmembrane helix</keyword>
<proteinExistence type="predicted"/>
<comment type="caution">
    <text evidence="2">The sequence shown here is derived from an EMBL/GenBank/DDBJ whole genome shotgun (WGS) entry which is preliminary data.</text>
</comment>
<protein>
    <submittedName>
        <fullName evidence="2">Uncharacterized protein</fullName>
    </submittedName>
</protein>
<gene>
    <name evidence="2" type="ORF">VNO77_41685</name>
</gene>
<keyword evidence="1" id="KW-0812">Transmembrane</keyword>
<dbReference type="Proteomes" id="UP001367508">
    <property type="component" value="Unassembled WGS sequence"/>
</dbReference>
<keyword evidence="3" id="KW-1185">Reference proteome</keyword>
<dbReference type="EMBL" id="JAYMYQ010000010">
    <property type="protein sequence ID" value="KAK7308090.1"/>
    <property type="molecule type" value="Genomic_DNA"/>
</dbReference>
<name>A0AAN9PQD8_CANGL</name>
<reference evidence="2 3" key="1">
    <citation type="submission" date="2024-01" db="EMBL/GenBank/DDBJ databases">
        <title>The genomes of 5 underutilized Papilionoideae crops provide insights into root nodulation and disease resistanc.</title>
        <authorList>
            <person name="Jiang F."/>
        </authorList>
    </citation>
    <scope>NUCLEOTIDE SEQUENCE [LARGE SCALE GENOMIC DNA]</scope>
    <source>
        <strain evidence="2">LVBAO_FW01</strain>
        <tissue evidence="2">Leaves</tissue>
    </source>
</reference>